<evidence type="ECO:0000256" key="4">
    <source>
        <dbReference type="ARBA" id="ARBA00022975"/>
    </source>
</evidence>
<dbReference type="GO" id="GO:0006520">
    <property type="term" value="P:amino acid metabolic process"/>
    <property type="evidence" value="ECO:0007669"/>
    <property type="project" value="InterPro"/>
</dbReference>
<name>A0AA42DKK4_9FIRM</name>
<dbReference type="Pfam" id="PF00185">
    <property type="entry name" value="OTCace"/>
    <property type="match status" value="1"/>
</dbReference>
<evidence type="ECO:0000313" key="11">
    <source>
        <dbReference type="Proteomes" id="UP001169242"/>
    </source>
</evidence>
<dbReference type="PRINTS" id="PR00101">
    <property type="entry name" value="ATCASE"/>
</dbReference>
<comment type="pathway">
    <text evidence="1 7">Pyrimidine metabolism; UMP biosynthesis via de novo pathway; (S)-dihydroorotate from bicarbonate: step 2/3.</text>
</comment>
<feature type="domain" description="Aspartate/ornithine carbamoyltransferase carbamoyl-P binding" evidence="9">
    <location>
        <begin position="5"/>
        <end position="146"/>
    </location>
</feature>
<dbReference type="EC" id="2.1.3.2" evidence="7"/>
<feature type="binding site" evidence="7">
    <location>
        <position position="85"/>
    </location>
    <ligand>
        <name>L-aspartate</name>
        <dbReference type="ChEBI" id="CHEBI:29991"/>
    </ligand>
</feature>
<gene>
    <name evidence="7" type="primary">pyrB</name>
    <name evidence="10" type="ORF">PBV87_03760</name>
</gene>
<reference evidence="10" key="1">
    <citation type="journal article" date="2023" name="Int. J. Syst. Evol. Microbiol.">
        <title>&lt;i&gt;Holtiella tumoricola&lt;/i&gt; gen. nov. sp. nov., isolated from a human clinical sample.</title>
        <authorList>
            <person name="Allen-Vercoe E."/>
            <person name="Daigneault M.C."/>
            <person name="Vancuren S.J."/>
            <person name="Cochrane K."/>
            <person name="O'Neal L.L."/>
            <person name="Sankaranarayanan K."/>
            <person name="Lawson P.A."/>
        </authorList>
    </citation>
    <scope>NUCLEOTIDE SEQUENCE</scope>
    <source>
        <strain evidence="10">CC70A</strain>
    </source>
</reference>
<feature type="binding site" evidence="7">
    <location>
        <position position="263"/>
    </location>
    <ligand>
        <name>carbamoyl phosphate</name>
        <dbReference type="ChEBI" id="CHEBI:58228"/>
    </ligand>
</feature>
<feature type="binding site" evidence="7">
    <location>
        <position position="58"/>
    </location>
    <ligand>
        <name>carbamoyl phosphate</name>
        <dbReference type="ChEBI" id="CHEBI:58228"/>
    </ligand>
</feature>
<evidence type="ECO:0000313" key="10">
    <source>
        <dbReference type="EMBL" id="MDA3730613.1"/>
    </source>
</evidence>
<dbReference type="PRINTS" id="PR00100">
    <property type="entry name" value="AOTCASE"/>
</dbReference>
<organism evidence="10 11">
    <name type="scientific">Holtiella tumoricola</name>
    <dbReference type="NCBI Taxonomy" id="3018743"/>
    <lineage>
        <taxon>Bacteria</taxon>
        <taxon>Bacillati</taxon>
        <taxon>Bacillota</taxon>
        <taxon>Clostridia</taxon>
        <taxon>Lachnospirales</taxon>
        <taxon>Cellulosilyticaceae</taxon>
        <taxon>Holtiella</taxon>
    </lineage>
</organism>
<keyword evidence="3 7" id="KW-0808">Transferase</keyword>
<dbReference type="NCBIfam" id="TIGR00670">
    <property type="entry name" value="asp_carb_tr"/>
    <property type="match status" value="1"/>
</dbReference>
<feature type="binding site" evidence="7">
    <location>
        <position position="264"/>
    </location>
    <ligand>
        <name>carbamoyl phosphate</name>
        <dbReference type="ChEBI" id="CHEBI:58228"/>
    </ligand>
</feature>
<dbReference type="InterPro" id="IPR006132">
    <property type="entry name" value="Asp/Orn_carbamoyltranf_P-bd"/>
</dbReference>
<comment type="caution">
    <text evidence="10">The sequence shown here is derived from an EMBL/GenBank/DDBJ whole genome shotgun (WGS) entry which is preliminary data.</text>
</comment>
<evidence type="ECO:0000256" key="3">
    <source>
        <dbReference type="ARBA" id="ARBA00022679"/>
    </source>
</evidence>
<feature type="domain" description="Aspartate/ornithine carbamoyltransferase Asp/Orn-binding" evidence="8">
    <location>
        <begin position="154"/>
        <end position="301"/>
    </location>
</feature>
<keyword evidence="4 7" id="KW-0665">Pyrimidine biosynthesis</keyword>
<evidence type="ECO:0000256" key="7">
    <source>
        <dbReference type="HAMAP-Rule" id="MF_00001"/>
    </source>
</evidence>
<comment type="subunit">
    <text evidence="7">Heterododecamer (2C3:3R2) of six catalytic PyrB chains organized as two trimers (C3), and six regulatory PyrI chains organized as three dimers (R2).</text>
</comment>
<dbReference type="SUPFAM" id="SSF53671">
    <property type="entry name" value="Aspartate/ornithine carbamoyltransferase"/>
    <property type="match status" value="1"/>
</dbReference>
<dbReference type="HAMAP" id="MF_00001">
    <property type="entry name" value="Asp_carb_tr"/>
    <property type="match status" value="1"/>
</dbReference>
<evidence type="ECO:0000259" key="9">
    <source>
        <dbReference type="Pfam" id="PF02729"/>
    </source>
</evidence>
<evidence type="ECO:0000256" key="2">
    <source>
        <dbReference type="ARBA" id="ARBA00008896"/>
    </source>
</evidence>
<feature type="binding site" evidence="7">
    <location>
        <position position="107"/>
    </location>
    <ligand>
        <name>carbamoyl phosphate</name>
        <dbReference type="ChEBI" id="CHEBI:58228"/>
    </ligand>
</feature>
<dbReference type="RefSeq" id="WP_053984171.1">
    <property type="nucleotide sequence ID" value="NZ_JAQIFT010000016.1"/>
</dbReference>
<keyword evidence="11" id="KW-1185">Reference proteome</keyword>
<comment type="catalytic activity">
    <reaction evidence="6 7">
        <text>carbamoyl phosphate + L-aspartate = N-carbamoyl-L-aspartate + phosphate + H(+)</text>
        <dbReference type="Rhea" id="RHEA:20013"/>
        <dbReference type="ChEBI" id="CHEBI:15378"/>
        <dbReference type="ChEBI" id="CHEBI:29991"/>
        <dbReference type="ChEBI" id="CHEBI:32814"/>
        <dbReference type="ChEBI" id="CHEBI:43474"/>
        <dbReference type="ChEBI" id="CHEBI:58228"/>
        <dbReference type="EC" id="2.1.3.2"/>
    </reaction>
</comment>
<dbReference type="Gene3D" id="3.40.50.1370">
    <property type="entry name" value="Aspartate/ornithine carbamoyltransferase"/>
    <property type="match status" value="2"/>
</dbReference>
<feature type="binding site" evidence="7">
    <location>
        <position position="222"/>
    </location>
    <ligand>
        <name>L-aspartate</name>
        <dbReference type="ChEBI" id="CHEBI:29991"/>
    </ligand>
</feature>
<dbReference type="Pfam" id="PF02729">
    <property type="entry name" value="OTCace_N"/>
    <property type="match status" value="1"/>
</dbReference>
<dbReference type="GO" id="GO:0005829">
    <property type="term" value="C:cytosol"/>
    <property type="evidence" value="ECO:0007669"/>
    <property type="project" value="TreeGrafter"/>
</dbReference>
<comment type="similarity">
    <text evidence="2 7">Belongs to the aspartate/ornithine carbamoyltransferase superfamily. ATCase family.</text>
</comment>
<sequence>MLKSKDLLGIRDLEVSEIMSILELAHEMKKKITDSTLREDTLKGRSMITLFYENSTRTKVSFNMAGLYQGAMVTDLGVATSSVQKGETLVDTGITLDQMGIDFMVMRHGLSGASHLLAKNVKASVINAGDGANEHPTQALLDLYTMLDKKGSFKDLNVTIVGDIAHSRVARSNVFGLKKLGANVTLAGCGTLASGTMEALGATVTHDIKNAIKGADVVMGLRIQMERQKGGLFPNLREYSQLYGLDEEMFSYADKEAILMHPAPVNRGIELMPELLDSNVSVIDEQVQNGVAVRMAILALLNERRGR</sequence>
<evidence type="ECO:0000256" key="1">
    <source>
        <dbReference type="ARBA" id="ARBA00004852"/>
    </source>
</evidence>
<evidence type="ECO:0000259" key="8">
    <source>
        <dbReference type="Pfam" id="PF00185"/>
    </source>
</evidence>
<dbReference type="GO" id="GO:0044205">
    <property type="term" value="P:'de novo' UMP biosynthetic process"/>
    <property type="evidence" value="ECO:0007669"/>
    <property type="project" value="UniProtKB-UniRule"/>
</dbReference>
<dbReference type="InterPro" id="IPR006131">
    <property type="entry name" value="Asp_carbamoyltransf_Asp/Orn-bd"/>
</dbReference>
<dbReference type="InterPro" id="IPR006130">
    <property type="entry name" value="Asp/Orn_carbamoylTrfase"/>
</dbReference>
<dbReference type="EMBL" id="JAQIFT010000016">
    <property type="protein sequence ID" value="MDA3730613.1"/>
    <property type="molecule type" value="Genomic_DNA"/>
</dbReference>
<feature type="binding site" evidence="7">
    <location>
        <position position="135"/>
    </location>
    <ligand>
        <name>carbamoyl phosphate</name>
        <dbReference type="ChEBI" id="CHEBI:58228"/>
    </ligand>
</feature>
<proteinExistence type="inferred from homology"/>
<evidence type="ECO:0000256" key="6">
    <source>
        <dbReference type="ARBA" id="ARBA00048859"/>
    </source>
</evidence>
<dbReference type="PANTHER" id="PTHR45753:SF6">
    <property type="entry name" value="ASPARTATE CARBAMOYLTRANSFERASE"/>
    <property type="match status" value="1"/>
</dbReference>
<feature type="binding site" evidence="7">
    <location>
        <position position="57"/>
    </location>
    <ligand>
        <name>carbamoyl phosphate</name>
        <dbReference type="ChEBI" id="CHEBI:58228"/>
    </ligand>
</feature>
<accession>A0AA42DKK4</accession>
<feature type="binding site" evidence="7">
    <location>
        <position position="138"/>
    </location>
    <ligand>
        <name>carbamoyl phosphate</name>
        <dbReference type="ChEBI" id="CHEBI:58228"/>
    </ligand>
</feature>
<dbReference type="Proteomes" id="UP001169242">
    <property type="component" value="Unassembled WGS sequence"/>
</dbReference>
<dbReference type="InterPro" id="IPR002082">
    <property type="entry name" value="Asp_carbamoyltransf"/>
</dbReference>
<evidence type="ECO:0000256" key="5">
    <source>
        <dbReference type="ARBA" id="ARBA00043884"/>
    </source>
</evidence>
<protein>
    <recommendedName>
        <fullName evidence="7">Aspartate carbamoyltransferase</fullName>
        <ecNumber evidence="7">2.1.3.2</ecNumber>
    </recommendedName>
    <alternativeName>
        <fullName evidence="7">Aspartate transcarbamylase</fullName>
        <shortName evidence="7">ATCase</shortName>
    </alternativeName>
</protein>
<dbReference type="PROSITE" id="PS00097">
    <property type="entry name" value="CARBAMOYLTRANSFERASE"/>
    <property type="match status" value="1"/>
</dbReference>
<dbReference type="AlphaFoldDB" id="A0AA42DKK4"/>
<dbReference type="GO" id="GO:0004070">
    <property type="term" value="F:aspartate carbamoyltransferase activity"/>
    <property type="evidence" value="ECO:0007669"/>
    <property type="project" value="UniProtKB-UniRule"/>
</dbReference>
<dbReference type="NCBIfam" id="NF002032">
    <property type="entry name" value="PRK00856.1"/>
    <property type="match status" value="1"/>
</dbReference>
<dbReference type="GO" id="GO:0016597">
    <property type="term" value="F:amino acid binding"/>
    <property type="evidence" value="ECO:0007669"/>
    <property type="project" value="InterPro"/>
</dbReference>
<dbReference type="GO" id="GO:0006207">
    <property type="term" value="P:'de novo' pyrimidine nucleobase biosynthetic process"/>
    <property type="evidence" value="ECO:0007669"/>
    <property type="project" value="InterPro"/>
</dbReference>
<dbReference type="PANTHER" id="PTHR45753">
    <property type="entry name" value="ORNITHINE CARBAMOYLTRANSFERASE, MITOCHONDRIAL"/>
    <property type="match status" value="1"/>
</dbReference>
<feature type="binding site" evidence="7">
    <location>
        <position position="168"/>
    </location>
    <ligand>
        <name>L-aspartate</name>
        <dbReference type="ChEBI" id="CHEBI:29991"/>
    </ligand>
</feature>
<comment type="function">
    <text evidence="5 7">Catalyzes the condensation of carbamoyl phosphate and aspartate to form carbamoyl aspartate and inorganic phosphate, the committed step in the de novo pyrimidine nucleotide biosynthesis pathway.</text>
</comment>
<dbReference type="InterPro" id="IPR036901">
    <property type="entry name" value="Asp/Orn_carbamoylTrfase_sf"/>
</dbReference>